<name>A0A1H4HDP4_9GAMM</name>
<sequence length="306" mass="35856">MTTPKRHHFIPKGILKGFTFDSKNKKIKAFDKLENKFFPPNIINAACVSRLYDFQDIKKSLEYEFFGKIDGRGIDVIDKIRQSPGSYKMTPGEYESVVEYVASQICRTPTVLERSKRLNETLEGQFGKDYSIVKDNAQDDFLNSVLHDTEKYCEILKKKKFRVYEERGNGEFIIGDSPVISVHDGNVVEQFKSYMFPVNNYDSFALPISPKLLLVFYEENAFDNSFRIASLNNTFQFFRAYRFVYGRCEKNLGRERKSYFETAFDYVSSIRPEFVEREKIERGQPIYLDQERILFSDELVEKIKSI</sequence>
<dbReference type="InterPro" id="IPR025332">
    <property type="entry name" value="DUF4238"/>
</dbReference>
<protein>
    <recommendedName>
        <fullName evidence="3">DUF4238 domain-containing protein</fullName>
    </recommendedName>
</protein>
<dbReference type="OrthoDB" id="9148269at2"/>
<accession>A0A1H4HDP4</accession>
<evidence type="ECO:0008006" key="3">
    <source>
        <dbReference type="Google" id="ProtNLM"/>
    </source>
</evidence>
<evidence type="ECO:0000313" key="1">
    <source>
        <dbReference type="EMBL" id="SEB19188.1"/>
    </source>
</evidence>
<dbReference type="AlphaFoldDB" id="A0A1H4HDP4"/>
<gene>
    <name evidence="1" type="ORF">SAMN02745729_1431</name>
</gene>
<organism evidence="1 2">
    <name type="scientific">Marinobacterium iners DSM 11526</name>
    <dbReference type="NCBI Taxonomy" id="1122198"/>
    <lineage>
        <taxon>Bacteria</taxon>
        <taxon>Pseudomonadati</taxon>
        <taxon>Pseudomonadota</taxon>
        <taxon>Gammaproteobacteria</taxon>
        <taxon>Oceanospirillales</taxon>
        <taxon>Oceanospirillaceae</taxon>
        <taxon>Marinobacterium</taxon>
    </lineage>
</organism>
<reference evidence="2" key="1">
    <citation type="submission" date="2016-10" db="EMBL/GenBank/DDBJ databases">
        <authorList>
            <person name="Varghese N."/>
            <person name="Submissions S."/>
        </authorList>
    </citation>
    <scope>NUCLEOTIDE SEQUENCE [LARGE SCALE GENOMIC DNA]</scope>
    <source>
        <strain evidence="2">DSM 11526</strain>
    </source>
</reference>
<evidence type="ECO:0000313" key="2">
    <source>
        <dbReference type="Proteomes" id="UP000242469"/>
    </source>
</evidence>
<dbReference type="EMBL" id="FNRJ01000043">
    <property type="protein sequence ID" value="SEB19188.1"/>
    <property type="molecule type" value="Genomic_DNA"/>
</dbReference>
<proteinExistence type="predicted"/>
<keyword evidence="2" id="KW-1185">Reference proteome</keyword>
<dbReference type="Pfam" id="PF14022">
    <property type="entry name" value="DUF4238"/>
    <property type="match status" value="1"/>
</dbReference>
<dbReference type="Proteomes" id="UP000242469">
    <property type="component" value="Unassembled WGS sequence"/>
</dbReference>
<dbReference type="RefSeq" id="WP_091828269.1">
    <property type="nucleotide sequence ID" value="NZ_FNRJ01000043.1"/>
</dbReference>